<organism evidence="2 3">
    <name type="scientific">Pseudobacteriovorax antillogorgiicola</name>
    <dbReference type="NCBI Taxonomy" id="1513793"/>
    <lineage>
        <taxon>Bacteria</taxon>
        <taxon>Pseudomonadati</taxon>
        <taxon>Bdellovibrionota</taxon>
        <taxon>Oligoflexia</taxon>
        <taxon>Oligoflexales</taxon>
        <taxon>Pseudobacteriovoracaceae</taxon>
        <taxon>Pseudobacteriovorax</taxon>
    </lineage>
</organism>
<protein>
    <submittedName>
        <fullName evidence="2">Uncharacterized protein</fullName>
    </submittedName>
</protein>
<dbReference type="RefSeq" id="WP_132324233.1">
    <property type="nucleotide sequence ID" value="NZ_FWZT01000026.1"/>
</dbReference>
<evidence type="ECO:0000256" key="1">
    <source>
        <dbReference type="SAM" id="SignalP"/>
    </source>
</evidence>
<proteinExistence type="predicted"/>
<keyword evidence="3" id="KW-1185">Reference proteome</keyword>
<reference evidence="3" key="1">
    <citation type="submission" date="2017-04" db="EMBL/GenBank/DDBJ databases">
        <authorList>
            <person name="Varghese N."/>
            <person name="Submissions S."/>
        </authorList>
    </citation>
    <scope>NUCLEOTIDE SEQUENCE [LARGE SCALE GENOMIC DNA]</scope>
    <source>
        <strain evidence="3">RKEM611</strain>
    </source>
</reference>
<accession>A0A1Y6CL81</accession>
<evidence type="ECO:0000313" key="2">
    <source>
        <dbReference type="EMBL" id="SMF71271.1"/>
    </source>
</evidence>
<gene>
    <name evidence="2" type="ORF">SAMN06296036_12661</name>
</gene>
<feature type="chain" id="PRO_5012622071" evidence="1">
    <location>
        <begin position="22"/>
        <end position="223"/>
    </location>
</feature>
<keyword evidence="1" id="KW-0732">Signal</keyword>
<name>A0A1Y6CL81_9BACT</name>
<feature type="signal peptide" evidence="1">
    <location>
        <begin position="1"/>
        <end position="21"/>
    </location>
</feature>
<dbReference type="AlphaFoldDB" id="A0A1Y6CL81"/>
<evidence type="ECO:0000313" key="3">
    <source>
        <dbReference type="Proteomes" id="UP000192907"/>
    </source>
</evidence>
<dbReference type="Proteomes" id="UP000192907">
    <property type="component" value="Unassembled WGS sequence"/>
</dbReference>
<dbReference type="EMBL" id="FWZT01000026">
    <property type="protein sequence ID" value="SMF71271.1"/>
    <property type="molecule type" value="Genomic_DNA"/>
</dbReference>
<sequence length="223" mass="24618">MKLIASSILSSIFIFSSSVYSETEPKNKAPGSFTNGSTDPLVPIIRDPLAPLCPSDCSQDLEFSASGTILSVKFNWDNRFSLSSIGNGMTFAVDSGSSRGTFATVFLDIEESCAIDRTNSLTTIASMKRLVQNEIDRESNIFGEIHDIHIDEGFADNKLGFAADFFIGDYQRRRIIKYSTEPNSTSDHCYYMQVDTIINDPIVHGGLVHGLIHQLMESVKIEN</sequence>